<dbReference type="GO" id="GO:0032259">
    <property type="term" value="P:methylation"/>
    <property type="evidence" value="ECO:0007669"/>
    <property type="project" value="UniProtKB-KW"/>
</dbReference>
<keyword evidence="1" id="KW-0489">Methyltransferase</keyword>
<keyword evidence="4" id="KW-1185">Reference proteome</keyword>
<evidence type="ECO:0000313" key="4">
    <source>
        <dbReference type="Proteomes" id="UP000219336"/>
    </source>
</evidence>
<evidence type="ECO:0008006" key="5">
    <source>
        <dbReference type="Google" id="ProtNLM"/>
    </source>
</evidence>
<protein>
    <recommendedName>
        <fullName evidence="5">Class I SAM-dependent methyltransferase</fullName>
    </recommendedName>
</protein>
<evidence type="ECO:0000313" key="3">
    <source>
        <dbReference type="EMBL" id="SNX49762.1"/>
    </source>
</evidence>
<proteinExistence type="predicted"/>
<accession>A0A240EM45</accession>
<gene>
    <name evidence="3" type="ORF">VTH8203_03410</name>
</gene>
<sequence length="284" mass="32747">MYFNKDLAATTKFKPRSLQSPSAWMGHIPFASWLVKQMSPKLYVELGTHSGNSYFSICQTIVESNKETVCYAVDTWQGDEHAGNYDESVYNYVSKHNKDHYSKFSYLLRTTFDEAANNFADKSIDLLHIDGLHTYEAVKHDFETWLPKLAPGAIILFHDTVVREREFGVWKLWGELTKQYPNNIEFVHSHGLGVLQIPFDDGSYSFDWLNSNSKEVQETLVDFFGGLGTSTIANYEKQILEAEREDLLEKISSQYADLNHLKSELESVYNSRSWKITRPMRAIK</sequence>
<dbReference type="Gene3D" id="3.40.50.150">
    <property type="entry name" value="Vaccinia Virus protein VP39"/>
    <property type="match status" value="1"/>
</dbReference>
<evidence type="ECO:0000256" key="1">
    <source>
        <dbReference type="ARBA" id="ARBA00022603"/>
    </source>
</evidence>
<reference evidence="4" key="1">
    <citation type="submission" date="2016-06" db="EMBL/GenBank/DDBJ databases">
        <authorList>
            <person name="Rodrigo-Torres L."/>
            <person name="Arahal R.D."/>
            <person name="Lucena T."/>
        </authorList>
    </citation>
    <scope>NUCLEOTIDE SEQUENCE [LARGE SCALE GENOMIC DNA]</scope>
    <source>
        <strain evidence="4">CECT8203</strain>
    </source>
</reference>
<dbReference type="EMBL" id="OANU01000073">
    <property type="protein sequence ID" value="SNX49762.1"/>
    <property type="molecule type" value="Genomic_DNA"/>
</dbReference>
<dbReference type="Proteomes" id="UP000219336">
    <property type="component" value="Unassembled WGS sequence"/>
</dbReference>
<dbReference type="PANTHER" id="PTHR40048">
    <property type="entry name" value="RHAMNOSYL O-METHYLTRANSFERASE"/>
    <property type="match status" value="1"/>
</dbReference>
<dbReference type="PANTHER" id="PTHR40048:SF1">
    <property type="entry name" value="RHAMNOSYL O-METHYLTRANSFERASE"/>
    <property type="match status" value="1"/>
</dbReference>
<dbReference type="AlphaFoldDB" id="A0A240EM45"/>
<dbReference type="GO" id="GO:0008168">
    <property type="term" value="F:methyltransferase activity"/>
    <property type="evidence" value="ECO:0007669"/>
    <property type="project" value="UniProtKB-KW"/>
</dbReference>
<dbReference type="SUPFAM" id="SSF53335">
    <property type="entry name" value="S-adenosyl-L-methionine-dependent methyltransferases"/>
    <property type="match status" value="1"/>
</dbReference>
<dbReference type="InterPro" id="IPR029063">
    <property type="entry name" value="SAM-dependent_MTases_sf"/>
</dbReference>
<evidence type="ECO:0000256" key="2">
    <source>
        <dbReference type="ARBA" id="ARBA00022679"/>
    </source>
</evidence>
<dbReference type="GO" id="GO:0005886">
    <property type="term" value="C:plasma membrane"/>
    <property type="evidence" value="ECO:0007669"/>
    <property type="project" value="TreeGrafter"/>
</dbReference>
<organism evidence="3 4">
    <name type="scientific">Vibrio thalassae</name>
    <dbReference type="NCBI Taxonomy" id="1243014"/>
    <lineage>
        <taxon>Bacteria</taxon>
        <taxon>Pseudomonadati</taxon>
        <taxon>Pseudomonadota</taxon>
        <taxon>Gammaproteobacteria</taxon>
        <taxon>Vibrionales</taxon>
        <taxon>Vibrionaceae</taxon>
        <taxon>Vibrio</taxon>
    </lineage>
</organism>
<dbReference type="GO" id="GO:0071770">
    <property type="term" value="P:DIM/DIP cell wall layer assembly"/>
    <property type="evidence" value="ECO:0007669"/>
    <property type="project" value="TreeGrafter"/>
</dbReference>
<name>A0A240EM45_9VIBR</name>
<dbReference type="Pfam" id="PF13578">
    <property type="entry name" value="Methyltransf_24"/>
    <property type="match status" value="1"/>
</dbReference>
<keyword evidence="2" id="KW-0808">Transferase</keyword>